<accession>A0A7D3YDX0</accession>
<keyword evidence="3" id="KW-1185">Reference proteome</keyword>
<organism evidence="2 3">
    <name type="scientific">Halorubrum salinarum</name>
    <dbReference type="NCBI Taxonomy" id="2739057"/>
    <lineage>
        <taxon>Archaea</taxon>
        <taxon>Methanobacteriati</taxon>
        <taxon>Methanobacteriota</taxon>
        <taxon>Stenosarchaea group</taxon>
        <taxon>Halobacteria</taxon>
        <taxon>Halobacteriales</taxon>
        <taxon>Haloferacaceae</taxon>
        <taxon>Halorubrum</taxon>
    </lineage>
</organism>
<evidence type="ECO:0000313" key="2">
    <source>
        <dbReference type="EMBL" id="QKG91690.1"/>
    </source>
</evidence>
<reference evidence="2 3" key="1">
    <citation type="submission" date="2020-05" db="EMBL/GenBank/DDBJ databases">
        <title>Halorubrum RHB-C sp.nov., an extremely halophilic archaeon isolated from solar salt farm.</title>
        <authorList>
            <person name="Ho H."/>
            <person name="Danganan R.E."/>
            <person name="Dedeles G.R."/>
            <person name="Kim S.-G."/>
        </authorList>
    </citation>
    <scope>NUCLEOTIDE SEQUENCE [LARGE SCALE GENOMIC DNA]</scope>
    <source>
        <strain evidence="2 3">RHB-C</strain>
    </source>
</reference>
<name>A0A7D3YDX0_9EURY</name>
<feature type="compositionally biased region" description="Polar residues" evidence="1">
    <location>
        <begin position="39"/>
        <end position="54"/>
    </location>
</feature>
<dbReference type="RefSeq" id="WP_173228328.1">
    <property type="nucleotide sequence ID" value="NZ_CP053941.1"/>
</dbReference>
<gene>
    <name evidence="2" type="ORF">HPS36_02075</name>
</gene>
<protein>
    <submittedName>
        <fullName evidence="2">Uncharacterized protein</fullName>
    </submittedName>
</protein>
<evidence type="ECO:0000256" key="1">
    <source>
        <dbReference type="SAM" id="MobiDB-lite"/>
    </source>
</evidence>
<feature type="region of interest" description="Disordered" evidence="1">
    <location>
        <begin position="1"/>
        <end position="59"/>
    </location>
</feature>
<feature type="compositionally biased region" description="Acidic residues" evidence="1">
    <location>
        <begin position="1"/>
        <end position="21"/>
    </location>
</feature>
<dbReference type="Proteomes" id="UP000505020">
    <property type="component" value="Chromosome"/>
</dbReference>
<dbReference type="GeneID" id="55593751"/>
<dbReference type="AlphaFoldDB" id="A0A7D3YDX0"/>
<dbReference type="EMBL" id="CP053941">
    <property type="protein sequence ID" value="QKG91690.1"/>
    <property type="molecule type" value="Genomic_DNA"/>
</dbReference>
<proteinExistence type="predicted"/>
<sequence>MTDDFDDDLIDDDILDESDDEREVRSADPDDSGGFDATESATSARDSIAESASTARDGISDAREALEPRARAAGERVGELSGRALGASIAFLVSMASALVYTVTKFLPFIGEKFWKSAIETCVVRYQKAAGADVVNFVFREQGKVEPVATKWHEGEDTGEKPGWKAVGEEKVWDPGAEGRGVERLGKADVIFSDEAAWHTADPLKMRVSEALDLENVEPLVTNATLQQNIISANTNGDGKAAMADGGAQAGPITLDPHQHQAFDDFAIDLSPDNPAADGMRISGRKYKEMDLTKTSAEEMKNQETRGFLAGRAGTDNKSLLLKIVLAAFGFVLLWEFGPNILAAIFGESAANLSGGANIPLMLDATTTLMGVA</sequence>
<dbReference type="KEGG" id="hsai:HPS36_02075"/>
<evidence type="ECO:0000313" key="3">
    <source>
        <dbReference type="Proteomes" id="UP000505020"/>
    </source>
</evidence>